<comment type="similarity">
    <text evidence="4 5">Belongs to the pseudouridine synthase TruB family. Type 2 subfamily.</text>
</comment>
<dbReference type="Pfam" id="PF01472">
    <property type="entry name" value="PUA"/>
    <property type="match status" value="1"/>
</dbReference>
<reference evidence="11 12" key="1">
    <citation type="journal article" date="2016" name="ISME J.">
        <title>Chasing the elusive Euryarchaeota class WSA2: genomes reveal a uniquely fastidious methyl-reducing methanogen.</title>
        <authorList>
            <person name="Nobu M.K."/>
            <person name="Narihiro T."/>
            <person name="Kuroda K."/>
            <person name="Mei R."/>
            <person name="Liu W.T."/>
        </authorList>
    </citation>
    <scope>NUCLEOTIDE SEQUENCE [LARGE SCALE GENOMIC DNA]</scope>
    <source>
        <strain evidence="8">B03fssc0709_Meth_Bin005</strain>
        <strain evidence="9">B15fssc0709_Meth_Bin003</strain>
        <strain evidence="10">BMIXfssc0709_Meth_Bin006</strain>
    </source>
</reference>
<dbReference type="InterPro" id="IPR026326">
    <property type="entry name" value="TruB_arch"/>
</dbReference>
<dbReference type="EMBL" id="LNGE01000037">
    <property type="protein sequence ID" value="KYC44928.1"/>
    <property type="molecule type" value="Genomic_DNA"/>
</dbReference>
<dbReference type="PATRIC" id="fig|1706438.3.peg.1441"/>
<evidence type="ECO:0000313" key="11">
    <source>
        <dbReference type="Proteomes" id="UP000091929"/>
    </source>
</evidence>
<dbReference type="InterPro" id="IPR004802">
    <property type="entry name" value="tRNA_PsdUridine_synth_B_fam"/>
</dbReference>
<dbReference type="PROSITE" id="PS50890">
    <property type="entry name" value="PUA"/>
    <property type="match status" value="1"/>
</dbReference>
<evidence type="ECO:0000313" key="9">
    <source>
        <dbReference type="EMBL" id="KYC47068.1"/>
    </source>
</evidence>
<comment type="function">
    <text evidence="3 5">Could be responsible for synthesis of pseudouridine from uracil-55 in the psi GC loop of transfer RNAs.</text>
</comment>
<dbReference type="SUPFAM" id="SSF55120">
    <property type="entry name" value="Pseudouridine synthase"/>
    <property type="match status" value="1"/>
</dbReference>
<dbReference type="SMART" id="SM00359">
    <property type="entry name" value="PUA"/>
    <property type="match status" value="1"/>
</dbReference>
<dbReference type="EMBL" id="LNGF01000034">
    <property type="protein sequence ID" value="KYC47068.1"/>
    <property type="molecule type" value="Genomic_DNA"/>
</dbReference>
<proteinExistence type="inferred from homology"/>
<dbReference type="Pfam" id="PF08068">
    <property type="entry name" value="DKCLD"/>
    <property type="match status" value="1"/>
</dbReference>
<feature type="active site" description="Nucleophile" evidence="5">
    <location>
        <position position="71"/>
    </location>
</feature>
<evidence type="ECO:0000259" key="6">
    <source>
        <dbReference type="SMART" id="SM00359"/>
    </source>
</evidence>
<evidence type="ECO:0000256" key="1">
    <source>
        <dbReference type="ARBA" id="ARBA00022694"/>
    </source>
</evidence>
<dbReference type="FunFam" id="3.30.2350.10:FF:000001">
    <property type="entry name" value="H/ACA ribonucleoprotein complex subunit CBF5"/>
    <property type="match status" value="1"/>
</dbReference>
<keyword evidence="2 5" id="KW-0413">Isomerase</keyword>
<evidence type="ECO:0000256" key="3">
    <source>
        <dbReference type="ARBA" id="ARBA00060072"/>
    </source>
</evidence>
<dbReference type="PATRIC" id="fig|1706436.3.peg.1350"/>
<dbReference type="GO" id="GO:0000495">
    <property type="term" value="P:box H/ACA sno(s)RNA 3'-end processing"/>
    <property type="evidence" value="ECO:0007669"/>
    <property type="project" value="TreeGrafter"/>
</dbReference>
<comment type="catalytic activity">
    <reaction evidence="5">
        <text>uridine(55) in tRNA = pseudouridine(55) in tRNA</text>
        <dbReference type="Rhea" id="RHEA:42532"/>
        <dbReference type="Rhea" id="RHEA-COMP:10101"/>
        <dbReference type="Rhea" id="RHEA-COMP:10102"/>
        <dbReference type="ChEBI" id="CHEBI:65314"/>
        <dbReference type="ChEBI" id="CHEBI:65315"/>
        <dbReference type="EC" id="5.4.99.25"/>
    </reaction>
</comment>
<dbReference type="InterPro" id="IPR002478">
    <property type="entry name" value="PUA"/>
</dbReference>
<dbReference type="EC" id="5.4.99.25" evidence="5"/>
<dbReference type="NCBIfam" id="NF003280">
    <property type="entry name" value="PRK04270.1"/>
    <property type="match status" value="1"/>
</dbReference>
<dbReference type="AlphaFoldDB" id="A0A150IJ76"/>
<evidence type="ECO:0000313" key="8">
    <source>
        <dbReference type="EMBL" id="KYC44928.1"/>
    </source>
</evidence>
<organism evidence="8 12">
    <name type="scientific">Candidatus Methanofastidiosum methylothiophilum</name>
    <dbReference type="NCBI Taxonomy" id="1705564"/>
    <lineage>
        <taxon>Archaea</taxon>
        <taxon>Methanobacteriati</taxon>
        <taxon>Methanobacteriota</taxon>
        <taxon>Stenosarchaea group</taxon>
        <taxon>Candidatus Methanofastidiosia</taxon>
        <taxon>Candidatus Methanofastidiosales</taxon>
        <taxon>Candidatus Methanofastidiosaceae</taxon>
        <taxon>Candidatus Methanofastidiosum</taxon>
    </lineage>
</organism>
<comment type="caution">
    <text evidence="8">The sequence shown here is derived from an EMBL/GenBank/DDBJ whole genome shotgun (WGS) entry which is preliminary data.</text>
</comment>
<dbReference type="GO" id="GO:0031120">
    <property type="term" value="P:snRNA pseudouridine synthesis"/>
    <property type="evidence" value="ECO:0007669"/>
    <property type="project" value="TreeGrafter"/>
</dbReference>
<dbReference type="Gene3D" id="3.30.2350.10">
    <property type="entry name" value="Pseudouridine synthase"/>
    <property type="match status" value="1"/>
</dbReference>
<dbReference type="GO" id="GO:0031119">
    <property type="term" value="P:tRNA pseudouridine synthesis"/>
    <property type="evidence" value="ECO:0007669"/>
    <property type="project" value="UniProtKB-UniRule"/>
</dbReference>
<dbReference type="InterPro" id="IPR032819">
    <property type="entry name" value="TruB_C"/>
</dbReference>
<dbReference type="PATRIC" id="fig|1706437.3.peg.1450"/>
<evidence type="ECO:0000313" key="10">
    <source>
        <dbReference type="EMBL" id="KYC49534.1"/>
    </source>
</evidence>
<dbReference type="InterPro" id="IPR002501">
    <property type="entry name" value="PsdUridine_synth_N"/>
</dbReference>
<evidence type="ECO:0000256" key="4">
    <source>
        <dbReference type="ARBA" id="ARBA00060775"/>
    </source>
</evidence>
<feature type="domain" description="Dyskerin-like" evidence="7">
    <location>
        <begin position="5"/>
        <end position="52"/>
    </location>
</feature>
<dbReference type="Pfam" id="PF16198">
    <property type="entry name" value="TruB_C_2"/>
    <property type="match status" value="1"/>
</dbReference>
<dbReference type="InterPro" id="IPR036974">
    <property type="entry name" value="PUA_sf"/>
</dbReference>
<dbReference type="GO" id="GO:0003723">
    <property type="term" value="F:RNA binding"/>
    <property type="evidence" value="ECO:0007669"/>
    <property type="project" value="InterPro"/>
</dbReference>
<dbReference type="GO" id="GO:0160148">
    <property type="term" value="F:tRNA pseudouridine(55) synthase activity"/>
    <property type="evidence" value="ECO:0007669"/>
    <property type="project" value="UniProtKB-EC"/>
</dbReference>
<accession>A0A150IXX6</accession>
<dbReference type="Gene3D" id="2.30.130.10">
    <property type="entry name" value="PUA domain"/>
    <property type="match status" value="1"/>
</dbReference>
<protein>
    <recommendedName>
        <fullName evidence="5">Probable tRNA pseudouridine synthase B</fullName>
        <ecNumber evidence="5">5.4.99.25</ecNumber>
    </recommendedName>
    <alternativeName>
        <fullName evidence="5">tRNA pseudouridine(55) synthase</fullName>
        <shortName evidence="5">Psi55 synthase</shortName>
    </alternativeName>
    <alternativeName>
        <fullName evidence="5">tRNA pseudouridylate synthase</fullName>
    </alternativeName>
    <alternativeName>
        <fullName evidence="5">tRNA-uridine isomerase</fullName>
    </alternativeName>
</protein>
<dbReference type="InterPro" id="IPR012960">
    <property type="entry name" value="Dyskerin-like"/>
</dbReference>
<gene>
    <name evidence="5 8" type="primary">truB</name>
    <name evidence="8" type="ORF">APG10_01329</name>
    <name evidence="9" type="ORF">APG11_01443</name>
    <name evidence="10" type="ORF">APG12_01434</name>
</gene>
<dbReference type="GO" id="GO:0031118">
    <property type="term" value="P:rRNA pseudouridine synthesis"/>
    <property type="evidence" value="ECO:0007669"/>
    <property type="project" value="TreeGrafter"/>
</dbReference>
<accession>A0A150IQ91</accession>
<dbReference type="HAMAP" id="MF_01081">
    <property type="entry name" value="TruB_arch"/>
    <property type="match status" value="1"/>
</dbReference>
<keyword evidence="1 5" id="KW-0819">tRNA processing</keyword>
<dbReference type="PANTHER" id="PTHR23127">
    <property type="entry name" value="CENTROMERE/MICROTUBULE BINDING PROTEIN CBF5"/>
    <property type="match status" value="1"/>
</dbReference>
<dbReference type="Proteomes" id="UP000092403">
    <property type="component" value="Unassembled WGS sequence"/>
</dbReference>
<dbReference type="CDD" id="cd21148">
    <property type="entry name" value="PUA_Cbf5"/>
    <property type="match status" value="1"/>
</dbReference>
<evidence type="ECO:0000313" key="12">
    <source>
        <dbReference type="Proteomes" id="UP000092401"/>
    </source>
</evidence>
<dbReference type="NCBIfam" id="TIGR00425">
    <property type="entry name" value="CBF5"/>
    <property type="match status" value="1"/>
</dbReference>
<accession>A0A150IJ76</accession>
<dbReference type="Proteomes" id="UP000092401">
    <property type="component" value="Unassembled WGS sequence"/>
</dbReference>
<dbReference type="InterPro" id="IPR015947">
    <property type="entry name" value="PUA-like_sf"/>
</dbReference>
<feature type="domain" description="PUA" evidence="6">
    <location>
        <begin position="239"/>
        <end position="313"/>
    </location>
</feature>
<dbReference type="GO" id="GO:1990481">
    <property type="term" value="P:mRNA pseudouridine synthesis"/>
    <property type="evidence" value="ECO:0007669"/>
    <property type="project" value="TreeGrafter"/>
</dbReference>
<dbReference type="Proteomes" id="UP000091929">
    <property type="component" value="Unassembled WGS sequence"/>
</dbReference>
<dbReference type="EMBL" id="LNJC01000033">
    <property type="protein sequence ID" value="KYC49534.1"/>
    <property type="molecule type" value="Genomic_DNA"/>
</dbReference>
<dbReference type="PANTHER" id="PTHR23127:SF0">
    <property type="entry name" value="H_ACA RIBONUCLEOPROTEIN COMPLEX SUBUNIT DKC1"/>
    <property type="match status" value="1"/>
</dbReference>
<evidence type="ECO:0000256" key="5">
    <source>
        <dbReference type="HAMAP-Rule" id="MF_01081"/>
    </source>
</evidence>
<dbReference type="InterPro" id="IPR020103">
    <property type="entry name" value="PsdUridine_synth_cat_dom_sf"/>
</dbReference>
<evidence type="ECO:0000256" key="2">
    <source>
        <dbReference type="ARBA" id="ARBA00023235"/>
    </source>
</evidence>
<name>A0A150IJ76_9EURY</name>
<dbReference type="SMART" id="SM01136">
    <property type="entry name" value="DKCLD"/>
    <property type="match status" value="1"/>
</dbReference>
<evidence type="ECO:0000259" key="7">
    <source>
        <dbReference type="SMART" id="SM01136"/>
    </source>
</evidence>
<sequence length="323" mass="36090">MKVSDCDILYKSKDKTSSKYGKKPEERNLSELLQKGIVNIDKPRGPTSHEVTSWVKKILGISKAGHSGTLDPNVSGVLPVTLGKATKLVKLLMISHKEYVCTLHLQKNVPKNDLMRVLKEYEGVLYQKPPVKSAVKRRVRTRKVHYLTPIEIENKDVLMRVGCDAGTYIRKLCYDIGLSLGCGASMEELRRTKTGIFGEESTILLQDLLDAKIFSIEENNEEILKKCIKPYEIVLEPLKKIWIKDTAVEALCQGSLLAAPGISKLQNGISKGETVAIMTLKNEAVSISEAQMTSEEMLKKDNDFVAKPLSVLMETGVYPRTWN</sequence>
<dbReference type="Pfam" id="PF01509">
    <property type="entry name" value="TruB_N"/>
    <property type="match status" value="1"/>
</dbReference>
<dbReference type="SUPFAM" id="SSF88697">
    <property type="entry name" value="PUA domain-like"/>
    <property type="match status" value="1"/>
</dbReference>